<organism evidence="11 12">
    <name type="scientific">Tritrichomonas musculus</name>
    <dbReference type="NCBI Taxonomy" id="1915356"/>
    <lineage>
        <taxon>Eukaryota</taxon>
        <taxon>Metamonada</taxon>
        <taxon>Parabasalia</taxon>
        <taxon>Tritrichomonadida</taxon>
        <taxon>Tritrichomonadidae</taxon>
        <taxon>Tritrichomonas</taxon>
    </lineage>
</organism>
<keyword evidence="1" id="KW-0808">Transferase</keyword>
<evidence type="ECO:0000256" key="3">
    <source>
        <dbReference type="ARBA" id="ARBA00022777"/>
    </source>
</evidence>
<dbReference type="Pfam" id="PF00069">
    <property type="entry name" value="Pkinase"/>
    <property type="match status" value="1"/>
</dbReference>
<proteinExistence type="inferred from homology"/>
<dbReference type="EC" id="2.7.12.2" evidence="6"/>
<evidence type="ECO:0000313" key="11">
    <source>
        <dbReference type="EMBL" id="KAK8896169.1"/>
    </source>
</evidence>
<dbReference type="InterPro" id="IPR011009">
    <property type="entry name" value="Kinase-like_dom_sf"/>
</dbReference>
<dbReference type="InterPro" id="IPR008271">
    <property type="entry name" value="Ser/Thr_kinase_AS"/>
</dbReference>
<dbReference type="PANTHER" id="PTHR48013">
    <property type="entry name" value="DUAL SPECIFICITY MITOGEN-ACTIVATED PROTEIN KINASE KINASE 5-RELATED"/>
    <property type="match status" value="1"/>
</dbReference>
<keyword evidence="3 11" id="KW-0418">Kinase</keyword>
<accession>A0ABR2KYJ2</accession>
<reference evidence="11 12" key="1">
    <citation type="submission" date="2024-04" db="EMBL/GenBank/DDBJ databases">
        <title>Tritrichomonas musculus Genome.</title>
        <authorList>
            <person name="Alves-Ferreira E."/>
            <person name="Grigg M."/>
            <person name="Lorenzi H."/>
            <person name="Galac M."/>
        </authorList>
    </citation>
    <scope>NUCLEOTIDE SEQUENCE [LARGE SCALE GENOMIC DNA]</scope>
    <source>
        <strain evidence="11 12">EAF2021</strain>
    </source>
</reference>
<dbReference type="PANTHER" id="PTHR48013:SF9">
    <property type="entry name" value="DUAL SPECIFICITY MITOGEN-ACTIVATED PROTEIN KINASE KINASE 5"/>
    <property type="match status" value="1"/>
</dbReference>
<feature type="domain" description="Protein kinase" evidence="10">
    <location>
        <begin position="1"/>
        <end position="107"/>
    </location>
</feature>
<evidence type="ECO:0000256" key="9">
    <source>
        <dbReference type="ARBA" id="ARBA00051693"/>
    </source>
</evidence>
<evidence type="ECO:0000256" key="2">
    <source>
        <dbReference type="ARBA" id="ARBA00022741"/>
    </source>
</evidence>
<protein>
    <recommendedName>
        <fullName evidence="6">mitogen-activated protein kinase kinase</fullName>
        <ecNumber evidence="6">2.7.12.2</ecNumber>
    </recommendedName>
</protein>
<comment type="catalytic activity">
    <reaction evidence="7">
        <text>L-seryl-[protein] + ATP = O-phospho-L-seryl-[protein] + ADP + H(+)</text>
        <dbReference type="Rhea" id="RHEA:17989"/>
        <dbReference type="Rhea" id="RHEA-COMP:9863"/>
        <dbReference type="Rhea" id="RHEA-COMP:11604"/>
        <dbReference type="ChEBI" id="CHEBI:15378"/>
        <dbReference type="ChEBI" id="CHEBI:29999"/>
        <dbReference type="ChEBI" id="CHEBI:30616"/>
        <dbReference type="ChEBI" id="CHEBI:83421"/>
        <dbReference type="ChEBI" id="CHEBI:456216"/>
        <dbReference type="EC" id="2.7.12.2"/>
    </reaction>
</comment>
<dbReference type="GO" id="GO:0016301">
    <property type="term" value="F:kinase activity"/>
    <property type="evidence" value="ECO:0007669"/>
    <property type="project" value="UniProtKB-KW"/>
</dbReference>
<evidence type="ECO:0000256" key="6">
    <source>
        <dbReference type="ARBA" id="ARBA00038999"/>
    </source>
</evidence>
<dbReference type="InterPro" id="IPR000719">
    <property type="entry name" value="Prot_kinase_dom"/>
</dbReference>
<dbReference type="SUPFAM" id="SSF56112">
    <property type="entry name" value="Protein kinase-like (PK-like)"/>
    <property type="match status" value="1"/>
</dbReference>
<comment type="caution">
    <text evidence="11">The sequence shown here is derived from an EMBL/GenBank/DDBJ whole genome shotgun (WGS) entry which is preliminary data.</text>
</comment>
<keyword evidence="2" id="KW-0547">Nucleotide-binding</keyword>
<comment type="similarity">
    <text evidence="5">Belongs to the protein kinase superfamily. STE Ser/Thr protein kinase family. MAP kinase kinase subfamily.</text>
</comment>
<dbReference type="SMART" id="SM00220">
    <property type="entry name" value="S_TKc"/>
    <property type="match status" value="1"/>
</dbReference>
<evidence type="ECO:0000256" key="4">
    <source>
        <dbReference type="ARBA" id="ARBA00022840"/>
    </source>
</evidence>
<evidence type="ECO:0000259" key="10">
    <source>
        <dbReference type="PROSITE" id="PS50011"/>
    </source>
</evidence>
<evidence type="ECO:0000256" key="7">
    <source>
        <dbReference type="ARBA" id="ARBA00049014"/>
    </source>
</evidence>
<comment type="catalytic activity">
    <reaction evidence="9">
        <text>L-tyrosyl-[protein] + ATP = O-phospho-L-tyrosyl-[protein] + ADP + H(+)</text>
        <dbReference type="Rhea" id="RHEA:10596"/>
        <dbReference type="Rhea" id="RHEA-COMP:10136"/>
        <dbReference type="Rhea" id="RHEA-COMP:20101"/>
        <dbReference type="ChEBI" id="CHEBI:15378"/>
        <dbReference type="ChEBI" id="CHEBI:30616"/>
        <dbReference type="ChEBI" id="CHEBI:46858"/>
        <dbReference type="ChEBI" id="CHEBI:61978"/>
        <dbReference type="ChEBI" id="CHEBI:456216"/>
        <dbReference type="EC" id="2.7.12.2"/>
    </reaction>
</comment>
<dbReference type="PROSITE" id="PS50011">
    <property type="entry name" value="PROTEIN_KINASE_DOM"/>
    <property type="match status" value="1"/>
</dbReference>
<evidence type="ECO:0000256" key="5">
    <source>
        <dbReference type="ARBA" id="ARBA00038035"/>
    </source>
</evidence>
<evidence type="ECO:0000256" key="1">
    <source>
        <dbReference type="ARBA" id="ARBA00022679"/>
    </source>
</evidence>
<gene>
    <name evidence="11" type="ORF">M9Y10_014063</name>
</gene>
<dbReference type="PROSITE" id="PS00108">
    <property type="entry name" value="PROTEIN_KINASE_ST"/>
    <property type="match status" value="1"/>
</dbReference>
<evidence type="ECO:0000313" key="12">
    <source>
        <dbReference type="Proteomes" id="UP001470230"/>
    </source>
</evidence>
<keyword evidence="4" id="KW-0067">ATP-binding</keyword>
<sequence>MCKYVLYIYQIADGMKYVHLKKIIHRDLKPSNILIGFDGNIRISDFGISKLMTDDEISMTTGVGTQKFKAPELINEIQYNEKVDVYSFGVLVYFILRSIAKNYSYSN</sequence>
<dbReference type="Proteomes" id="UP001470230">
    <property type="component" value="Unassembled WGS sequence"/>
</dbReference>
<dbReference type="Gene3D" id="1.10.510.10">
    <property type="entry name" value="Transferase(Phosphotransferase) domain 1"/>
    <property type="match status" value="1"/>
</dbReference>
<name>A0ABR2KYJ2_9EUKA</name>
<keyword evidence="12" id="KW-1185">Reference proteome</keyword>
<dbReference type="EMBL" id="JAPFFF010000002">
    <property type="protein sequence ID" value="KAK8896169.1"/>
    <property type="molecule type" value="Genomic_DNA"/>
</dbReference>
<evidence type="ECO:0000256" key="8">
    <source>
        <dbReference type="ARBA" id="ARBA00049299"/>
    </source>
</evidence>
<comment type="catalytic activity">
    <reaction evidence="8">
        <text>L-threonyl-[protein] + ATP = O-phospho-L-threonyl-[protein] + ADP + H(+)</text>
        <dbReference type="Rhea" id="RHEA:46608"/>
        <dbReference type="Rhea" id="RHEA-COMP:11060"/>
        <dbReference type="Rhea" id="RHEA-COMP:11605"/>
        <dbReference type="ChEBI" id="CHEBI:15378"/>
        <dbReference type="ChEBI" id="CHEBI:30013"/>
        <dbReference type="ChEBI" id="CHEBI:30616"/>
        <dbReference type="ChEBI" id="CHEBI:61977"/>
        <dbReference type="ChEBI" id="CHEBI:456216"/>
        <dbReference type="EC" id="2.7.12.2"/>
    </reaction>
</comment>